<feature type="compositionally biased region" description="Polar residues" evidence="2">
    <location>
        <begin position="1342"/>
        <end position="1359"/>
    </location>
</feature>
<feature type="region of interest" description="Disordered" evidence="2">
    <location>
        <begin position="1628"/>
        <end position="1655"/>
    </location>
</feature>
<feature type="compositionally biased region" description="Basic and acidic residues" evidence="2">
    <location>
        <begin position="585"/>
        <end position="599"/>
    </location>
</feature>
<feature type="compositionally biased region" description="Basic and acidic residues" evidence="2">
    <location>
        <begin position="1"/>
        <end position="26"/>
    </location>
</feature>
<feature type="region of interest" description="Disordered" evidence="2">
    <location>
        <begin position="1"/>
        <end position="248"/>
    </location>
</feature>
<feature type="compositionally biased region" description="Polar residues" evidence="2">
    <location>
        <begin position="429"/>
        <end position="447"/>
    </location>
</feature>
<organism evidence="3 4">
    <name type="scientific">Blumeria graminis f. sp. tritici 96224</name>
    <dbReference type="NCBI Taxonomy" id="1268274"/>
    <lineage>
        <taxon>Eukaryota</taxon>
        <taxon>Fungi</taxon>
        <taxon>Dikarya</taxon>
        <taxon>Ascomycota</taxon>
        <taxon>Pezizomycotina</taxon>
        <taxon>Leotiomycetes</taxon>
        <taxon>Erysiphales</taxon>
        <taxon>Erysiphaceae</taxon>
        <taxon>Blumeria</taxon>
    </lineage>
</organism>
<feature type="compositionally biased region" description="Basic residues" evidence="2">
    <location>
        <begin position="167"/>
        <end position="176"/>
    </location>
</feature>
<evidence type="ECO:0000313" key="3">
    <source>
        <dbReference type="EMBL" id="EPQ66124.1"/>
    </source>
</evidence>
<feature type="compositionally biased region" description="Polar residues" evidence="2">
    <location>
        <begin position="806"/>
        <end position="815"/>
    </location>
</feature>
<reference evidence="4" key="1">
    <citation type="journal article" date="2013" name="Nat. Genet.">
        <title>The wheat powdery mildew genome shows the unique evolution of an obligate biotroph.</title>
        <authorList>
            <person name="Wicker T."/>
            <person name="Oberhaensli S."/>
            <person name="Parlange F."/>
            <person name="Buchmann J.P."/>
            <person name="Shatalina M."/>
            <person name="Roffler S."/>
            <person name="Ben-David R."/>
            <person name="Dolezel J."/>
            <person name="Simkova H."/>
            <person name="Schulze-Lefert P."/>
            <person name="Spanu P.D."/>
            <person name="Bruggmann R."/>
            <person name="Amselem J."/>
            <person name="Quesneville H."/>
            <person name="Ver Loren van Themaat E."/>
            <person name="Paape T."/>
            <person name="Shimizu K.K."/>
            <person name="Keller B."/>
        </authorList>
    </citation>
    <scope>NUCLEOTIDE SEQUENCE [LARGE SCALE GENOMIC DNA]</scope>
    <source>
        <strain evidence="4">96224</strain>
    </source>
</reference>
<dbReference type="EMBL" id="KE375007">
    <property type="protein sequence ID" value="EPQ66124.1"/>
    <property type="molecule type" value="Genomic_DNA"/>
</dbReference>
<feature type="region of interest" description="Disordered" evidence="2">
    <location>
        <begin position="1012"/>
        <end position="1039"/>
    </location>
</feature>
<feature type="coiled-coil region" evidence="1">
    <location>
        <begin position="543"/>
        <end position="570"/>
    </location>
</feature>
<feature type="compositionally biased region" description="Polar residues" evidence="2">
    <location>
        <begin position="1401"/>
        <end position="1416"/>
    </location>
</feature>
<feature type="compositionally biased region" description="Polar residues" evidence="2">
    <location>
        <begin position="1628"/>
        <end position="1639"/>
    </location>
</feature>
<feature type="compositionally biased region" description="Basic residues" evidence="2">
    <location>
        <begin position="1210"/>
        <end position="1220"/>
    </location>
</feature>
<feature type="compositionally biased region" description="Polar residues" evidence="2">
    <location>
        <begin position="59"/>
        <end position="77"/>
    </location>
</feature>
<feature type="compositionally biased region" description="Polar residues" evidence="2">
    <location>
        <begin position="1016"/>
        <end position="1032"/>
    </location>
</feature>
<feature type="compositionally biased region" description="Polar residues" evidence="2">
    <location>
        <begin position="967"/>
        <end position="976"/>
    </location>
</feature>
<feature type="region of interest" description="Disordered" evidence="2">
    <location>
        <begin position="796"/>
        <end position="815"/>
    </location>
</feature>
<dbReference type="OrthoDB" id="5365701at2759"/>
<feature type="region of interest" description="Disordered" evidence="2">
    <location>
        <begin position="345"/>
        <end position="369"/>
    </location>
</feature>
<accession>A0A656KM52</accession>
<feature type="region of interest" description="Disordered" evidence="2">
    <location>
        <begin position="1698"/>
        <end position="1737"/>
    </location>
</feature>
<feature type="compositionally biased region" description="Low complexity" evidence="2">
    <location>
        <begin position="78"/>
        <end position="104"/>
    </location>
</feature>
<gene>
    <name evidence="3" type="ORF">BGT96224_4749</name>
</gene>
<feature type="compositionally biased region" description="Basic residues" evidence="2">
    <location>
        <begin position="231"/>
        <end position="241"/>
    </location>
</feature>
<evidence type="ECO:0000313" key="4">
    <source>
        <dbReference type="Proteomes" id="UP000053110"/>
    </source>
</evidence>
<feature type="region of interest" description="Disordered" evidence="2">
    <location>
        <begin position="943"/>
        <end position="982"/>
    </location>
</feature>
<feature type="compositionally biased region" description="Polar residues" evidence="2">
    <location>
        <begin position="1766"/>
        <end position="1775"/>
    </location>
</feature>
<evidence type="ECO:0000256" key="1">
    <source>
        <dbReference type="SAM" id="Coils"/>
    </source>
</evidence>
<name>A0A656KM52_BLUGR</name>
<feature type="compositionally biased region" description="Basic residues" evidence="2">
    <location>
        <begin position="124"/>
        <end position="136"/>
    </location>
</feature>
<feature type="region of interest" description="Disordered" evidence="2">
    <location>
        <begin position="1342"/>
        <end position="1427"/>
    </location>
</feature>
<feature type="region of interest" description="Disordered" evidence="2">
    <location>
        <begin position="265"/>
        <end position="296"/>
    </location>
</feature>
<feature type="region of interest" description="Disordered" evidence="2">
    <location>
        <begin position="1766"/>
        <end position="1788"/>
    </location>
</feature>
<evidence type="ECO:0000256" key="2">
    <source>
        <dbReference type="SAM" id="MobiDB-lite"/>
    </source>
</evidence>
<keyword evidence="1" id="KW-0175">Coiled coil</keyword>
<proteinExistence type="predicted"/>
<feature type="region of interest" description="Disordered" evidence="2">
    <location>
        <begin position="867"/>
        <end position="904"/>
    </location>
</feature>
<feature type="region of interest" description="Disordered" evidence="2">
    <location>
        <begin position="1198"/>
        <end position="1221"/>
    </location>
</feature>
<feature type="region of interest" description="Disordered" evidence="2">
    <location>
        <begin position="624"/>
        <end position="643"/>
    </location>
</feature>
<feature type="region of interest" description="Disordered" evidence="2">
    <location>
        <begin position="429"/>
        <end position="454"/>
    </location>
</feature>
<sequence>MAGRQRRESHNSSRRLPQDESRHSEPRFQSIEDVNGDTAPASPRYFSPIAMSISDHSRTQVAPVQSHPSSPTHNSQRSHSQSPISIEKSSTSSSSSYLEISRSIPARKSRIRTFFTAPSEQKQKLKKEKTRKHFFRFRGGSGSSSSSNSSSSVDSDLAYGTGFIKLPRSRKKRHKVQERIRQADCERNRASTKDHYEKRSGLSEEFPRNYNDPQGNDFIGNNLLGKDQKLHPSKKTGKFSRRQQDATSTTASILAIGSGLARIAAHQNKTTTRPASDRHGRGFQSNHVPKSPESPLIFDKFSESSWESTSSSDSSSSVDSRLAYENEPSPSWMFFGKKKIDKNFRDPSPERILHPRSQSRTPNYVDKAVGSDEIPPWTANKKNYQNYDYLSANVGTNELSQKRDLNTQNKFDSNHTSNFKAAEVKLHTNSPHNLSNQSGRNATSRQENPLLPQPFNPPPLQIIQPQPVTPVSSSLYGPIYNAHIETLPSLPDEEYWPQSFTNAMNSNVQLRRSETSKRDLDHQKLHQLPQEEHRKSLESGDEIQRCELRLAEIERERIELQNKERHESQRRDRAKLAIQMEIERRKSKEIRDNGRDQETKPFSNRYGPEPESSRQIDIKGRILSNDKRTPQNKTGLHKNPENGMQLDKYSEFQINPINHIPPATVINNPLQFQIMRNTEAPITTQNLVQRKGLEFLPTDNLSTQKDLRYQHPVQRYPHSCDYFHNHSKNQTGQPFFEANENQQEKKYSNDDLATVTNTREQDITAKAHPKDTNSGKLVDRRPGFDYKNIESQLSSMPRHNLDIPGSNKTSPETSSMRKIVTNVRPNSTPPTLSSGVNFRKKSGKYVTTASVAKSEMDDRQVHGKYYVAPDTNSTSDDVPERQEKLQNINSPKNRFVHSHDEDPQKLDAESIETSPILNSVQSTLLPSTEMGKDVMLDRQSPTYIHSEKKRQPIIESIHSPKNKSVPKSRQPSTSKGVTWGRNETKHYEVESLSENQDEYFDNPDKEALEYSDSEFDYNTNKVRESPFNNANKSMGGRNIATGADSTHGVLRKSKYNYYIAKSDRPNKISDLEEHVFENSPQKENPKVFPSRLPEKLESITNIPGAFQDDFDFTATLAAGLQDTGFDPNIVIDNLTFHQNNKKHSSENLEVFYHAPYAETVSDLDLYSARTPEYENVSNEYYLNETRARDQGWQDVLSLSRSVSPKDSKNKQKFNKGRKSRGKDIKIARLNHIALPEASTESHENCNEAYISNAEDLDEDSRKKDISLSSSMESMSSLNSRKDIDVNVFKNALFQKKEGIHYKTRQNSDLSSYLVPNVDFSYIIPSSESKNFDPRGEGIVNASSLDAISTNNNPETTESSIYKRGSRKSDQPSYRRANKALSSAIQVINKDPRKIPSKRHQTTSFSASKSQGRFQNHTESEESSTEVERVSVPIDSFEFLSNNYGTQSSSEMDVREPSATAKISQILESRVVPIGNSKHKEYKTRGFLGALDTADIYSDKITGAGDLTQDTDKISTSIEVFVDLQDECLKPVKFKKPKFRQKKEIYQAFNEEMPLPEICQADSSESLVLGPDLLTNTANKAYEVVKFPFKEKNYLQANPSSKDSHKNPKGSTKNCYKNTLKILHSSQISLPLSNSHSQGHVSKVKRFKSREDSDNDSNLELLESRYLKADETQNHNARYKEVGHHQLLTHDQFISLQSVTPSELDKSPSPIKKEGRKSSKAERVLSQTRKKYEHGTEKTNKKLNYCSTSTESLIPCTSSSTPFQYDSVTDTCSPKPNSKKKYRGKELQQKNQPKLENAPLVLYRNSILSNANNFGIEVSTVCMVEHI</sequence>
<feature type="region of interest" description="Disordered" evidence="2">
    <location>
        <begin position="585"/>
        <end position="615"/>
    </location>
</feature>
<protein>
    <submittedName>
        <fullName evidence="3">Uncharacterized protein</fullName>
    </submittedName>
</protein>
<feature type="compositionally biased region" description="Low complexity" evidence="2">
    <location>
        <begin position="143"/>
        <end position="152"/>
    </location>
</feature>
<feature type="region of interest" description="Disordered" evidence="2">
    <location>
        <begin position="511"/>
        <end position="539"/>
    </location>
</feature>
<feature type="compositionally biased region" description="Basic and acidic residues" evidence="2">
    <location>
        <begin position="1702"/>
        <end position="1722"/>
    </location>
</feature>
<feature type="compositionally biased region" description="Basic and acidic residues" evidence="2">
    <location>
        <begin position="177"/>
        <end position="207"/>
    </location>
</feature>
<dbReference type="Proteomes" id="UP000053110">
    <property type="component" value="Unassembled WGS sequence"/>
</dbReference>